<dbReference type="OrthoDB" id="4067560at2"/>
<reference evidence="2" key="1">
    <citation type="submission" date="2016-11" db="EMBL/GenBank/DDBJ databases">
        <authorList>
            <person name="Varghese N."/>
            <person name="Submissions S."/>
        </authorList>
    </citation>
    <scope>NUCLEOTIDE SEQUENCE [LARGE SCALE GENOMIC DNA]</scope>
    <source>
        <strain evidence="2">DSM 8595</strain>
    </source>
</reference>
<protein>
    <submittedName>
        <fullName evidence="1">Uncharacterized protein</fullName>
    </submittedName>
</protein>
<dbReference type="Proteomes" id="UP000184699">
    <property type="component" value="Unassembled WGS sequence"/>
</dbReference>
<dbReference type="EMBL" id="FSRJ01000001">
    <property type="protein sequence ID" value="SIN73668.1"/>
    <property type="molecule type" value="Genomic_DNA"/>
</dbReference>
<proteinExistence type="predicted"/>
<name>A0A1N6DS91_9MICO</name>
<dbReference type="AlphaFoldDB" id="A0A1N6DS91"/>
<gene>
    <name evidence="1" type="ORF">SAMN05443544_0675</name>
</gene>
<keyword evidence="2" id="KW-1185">Reference proteome</keyword>
<evidence type="ECO:0000313" key="2">
    <source>
        <dbReference type="Proteomes" id="UP000184699"/>
    </source>
</evidence>
<organism evidence="1 2">
    <name type="scientific">Agromyces cerinus subsp. cerinus</name>
    <dbReference type="NCBI Taxonomy" id="232089"/>
    <lineage>
        <taxon>Bacteria</taxon>
        <taxon>Bacillati</taxon>
        <taxon>Actinomycetota</taxon>
        <taxon>Actinomycetes</taxon>
        <taxon>Micrococcales</taxon>
        <taxon>Microbacteriaceae</taxon>
        <taxon>Agromyces</taxon>
    </lineage>
</organism>
<evidence type="ECO:0000313" key="1">
    <source>
        <dbReference type="EMBL" id="SIN73668.1"/>
    </source>
</evidence>
<dbReference type="RefSeq" id="WP_074258894.1">
    <property type="nucleotide sequence ID" value="NZ_FSRJ01000001.1"/>
</dbReference>
<accession>A0A1N6DS91</accession>
<sequence length="355" mass="40771">MVARAEMLAAQIFTARQMIDDGTVADLRVAIILLDSAMETLMVRRISYELQAHRYGESHWWNETAPVPIDLTDPGQLKRVQTETGTVLINWSFTSSQRSRLDRQFRTKLEFLVWLGILDPHVLPIAHRLHEYRNELYHRDEIRLGSLLVTAHLSLSIVAEMLRSLRPSFIGFGPDSEQSMERIYERMGRAYERHDGLAHPDYGFDLQDIMADELVRGLDEQLGESPVALADYVTDRIRRIASLIRFVGDYVFKGESFDNLDVIRLAYSTYPVPLYELAFVGTSISIEELRRERTSVTRAMLAEWDSFPTRIAEAASPYDALNVFAEFELSYEPFEEKISDLASEVDGALDMLRDR</sequence>